<organism evidence="1 2">
    <name type="scientific">Limimaricola pyoseonensis</name>
    <dbReference type="NCBI Taxonomy" id="521013"/>
    <lineage>
        <taxon>Bacteria</taxon>
        <taxon>Pseudomonadati</taxon>
        <taxon>Pseudomonadota</taxon>
        <taxon>Alphaproteobacteria</taxon>
        <taxon>Rhodobacterales</taxon>
        <taxon>Paracoccaceae</taxon>
        <taxon>Limimaricola</taxon>
    </lineage>
</organism>
<name>A0A1G7AE63_9RHOB</name>
<evidence type="ECO:0000313" key="2">
    <source>
        <dbReference type="Proteomes" id="UP000198922"/>
    </source>
</evidence>
<keyword evidence="2" id="KW-1185">Reference proteome</keyword>
<dbReference type="EMBL" id="FNAT01000001">
    <property type="protein sequence ID" value="SDE12315.1"/>
    <property type="molecule type" value="Genomic_DNA"/>
</dbReference>
<dbReference type="Proteomes" id="UP000198922">
    <property type="component" value="Unassembled WGS sequence"/>
</dbReference>
<sequence length="174" mass="19174">MTGPQPHPADPVQELGEFDRLLLLVGRMNYCWTNTESLLIHLIAGLAGTGTQNATIIFLTLNTARARLDLVERLAKSQEIAPETLSRLLDITGRIRRHQALRNRYNHALYAFDAEGGAARTITMRIADRKTKVKMGQSAAIDDAALAEINGTIAALQLLNRDIWSLIGDEGYPV</sequence>
<dbReference type="OrthoDB" id="7846470at2"/>
<protein>
    <submittedName>
        <fullName evidence="1">Uncharacterized protein</fullName>
    </submittedName>
</protein>
<accession>A0A1G7AE63</accession>
<reference evidence="2" key="1">
    <citation type="submission" date="2016-10" db="EMBL/GenBank/DDBJ databases">
        <authorList>
            <person name="Varghese N."/>
            <person name="Submissions S."/>
        </authorList>
    </citation>
    <scope>NUCLEOTIDE SEQUENCE [LARGE SCALE GENOMIC DNA]</scope>
    <source>
        <strain evidence="2">DSM 21424</strain>
    </source>
</reference>
<dbReference type="RefSeq" id="WP_090109631.1">
    <property type="nucleotide sequence ID" value="NZ_FNAT01000001.1"/>
</dbReference>
<proteinExistence type="predicted"/>
<evidence type="ECO:0000313" key="1">
    <source>
        <dbReference type="EMBL" id="SDE12315.1"/>
    </source>
</evidence>
<gene>
    <name evidence="1" type="ORF">SAMN04488567_0894</name>
</gene>
<dbReference type="AlphaFoldDB" id="A0A1G7AE63"/>